<accession>A0ACB7PMP1</accession>
<evidence type="ECO:0000313" key="1">
    <source>
        <dbReference type="EMBL" id="KAH6650145.1"/>
    </source>
</evidence>
<gene>
    <name evidence="1" type="ORF">F5144DRAFT_35767</name>
</gene>
<name>A0ACB7PMP1_9PEZI</name>
<sequence length="84" mass="9444">MLCVFCIRLYFICILDLNRAQTLWGGGIGSRSTILVRTACDGIDSAQKGVAYIAYTPQQCIMSKLICSFIPNCRQWYLLFRLGA</sequence>
<organism evidence="1 2">
    <name type="scientific">Chaetomium tenue</name>
    <dbReference type="NCBI Taxonomy" id="1854479"/>
    <lineage>
        <taxon>Eukaryota</taxon>
        <taxon>Fungi</taxon>
        <taxon>Dikarya</taxon>
        <taxon>Ascomycota</taxon>
        <taxon>Pezizomycotina</taxon>
        <taxon>Sordariomycetes</taxon>
        <taxon>Sordariomycetidae</taxon>
        <taxon>Sordariales</taxon>
        <taxon>Chaetomiaceae</taxon>
        <taxon>Chaetomium</taxon>
    </lineage>
</organism>
<proteinExistence type="predicted"/>
<evidence type="ECO:0000313" key="2">
    <source>
        <dbReference type="Proteomes" id="UP000724584"/>
    </source>
</evidence>
<dbReference type="EMBL" id="JAGIZQ010000001">
    <property type="protein sequence ID" value="KAH6650145.1"/>
    <property type="molecule type" value="Genomic_DNA"/>
</dbReference>
<dbReference type="Proteomes" id="UP000724584">
    <property type="component" value="Unassembled WGS sequence"/>
</dbReference>
<comment type="caution">
    <text evidence="1">The sequence shown here is derived from an EMBL/GenBank/DDBJ whole genome shotgun (WGS) entry which is preliminary data.</text>
</comment>
<keyword evidence="2" id="KW-1185">Reference proteome</keyword>
<reference evidence="1 2" key="1">
    <citation type="journal article" date="2021" name="Nat. Commun.">
        <title>Genetic determinants of endophytism in the Arabidopsis root mycobiome.</title>
        <authorList>
            <person name="Mesny F."/>
            <person name="Miyauchi S."/>
            <person name="Thiergart T."/>
            <person name="Pickel B."/>
            <person name="Atanasova L."/>
            <person name="Karlsson M."/>
            <person name="Huettel B."/>
            <person name="Barry K.W."/>
            <person name="Haridas S."/>
            <person name="Chen C."/>
            <person name="Bauer D."/>
            <person name="Andreopoulos W."/>
            <person name="Pangilinan J."/>
            <person name="LaButti K."/>
            <person name="Riley R."/>
            <person name="Lipzen A."/>
            <person name="Clum A."/>
            <person name="Drula E."/>
            <person name="Henrissat B."/>
            <person name="Kohler A."/>
            <person name="Grigoriev I.V."/>
            <person name="Martin F.M."/>
            <person name="Hacquard S."/>
        </authorList>
    </citation>
    <scope>NUCLEOTIDE SEQUENCE [LARGE SCALE GENOMIC DNA]</scope>
    <source>
        <strain evidence="1 2">MPI-SDFR-AT-0079</strain>
    </source>
</reference>
<protein>
    <submittedName>
        <fullName evidence="1">Uncharacterized protein</fullName>
    </submittedName>
</protein>